<feature type="compositionally biased region" description="Polar residues" evidence="1">
    <location>
        <begin position="82"/>
        <end position="92"/>
    </location>
</feature>
<dbReference type="GO" id="GO:0006412">
    <property type="term" value="P:translation"/>
    <property type="evidence" value="ECO:0007669"/>
    <property type="project" value="InterPro"/>
</dbReference>
<dbReference type="EMBL" id="JAXQNO010000015">
    <property type="protein sequence ID" value="KAK4783651.1"/>
    <property type="molecule type" value="Genomic_DNA"/>
</dbReference>
<reference evidence="2 3" key="1">
    <citation type="journal article" date="2023" name="Hortic Res">
        <title>Pangenome of water caltrop reveals structural variations and asymmetric subgenome divergence after allopolyploidization.</title>
        <authorList>
            <person name="Zhang X."/>
            <person name="Chen Y."/>
            <person name="Wang L."/>
            <person name="Yuan Y."/>
            <person name="Fang M."/>
            <person name="Shi L."/>
            <person name="Lu R."/>
            <person name="Comes H.P."/>
            <person name="Ma Y."/>
            <person name="Chen Y."/>
            <person name="Huang G."/>
            <person name="Zhou Y."/>
            <person name="Zheng Z."/>
            <person name="Qiu Y."/>
        </authorList>
    </citation>
    <scope>NUCLEOTIDE SEQUENCE [LARGE SCALE GENOMIC DNA]</scope>
    <source>
        <strain evidence="2">F231</strain>
    </source>
</reference>
<keyword evidence="3" id="KW-1185">Reference proteome</keyword>
<comment type="caution">
    <text evidence="2">The sequence shown here is derived from an EMBL/GenBank/DDBJ whole genome shotgun (WGS) entry which is preliminary data.</text>
</comment>
<dbReference type="AlphaFoldDB" id="A0AAN7LMQ4"/>
<dbReference type="SUPFAM" id="SSF56047">
    <property type="entry name" value="Ribosomal protein S8"/>
    <property type="match status" value="1"/>
</dbReference>
<feature type="region of interest" description="Disordered" evidence="1">
    <location>
        <begin position="58"/>
        <end position="92"/>
    </location>
</feature>
<evidence type="ECO:0000313" key="2">
    <source>
        <dbReference type="EMBL" id="KAK4783651.1"/>
    </source>
</evidence>
<gene>
    <name evidence="2" type="ORF">SAY86_008025</name>
</gene>
<dbReference type="GO" id="GO:0003735">
    <property type="term" value="F:structural constituent of ribosome"/>
    <property type="evidence" value="ECO:0007669"/>
    <property type="project" value="InterPro"/>
</dbReference>
<accession>A0AAN7LMQ4</accession>
<sequence>MVSVLNYALKGTYNAEKRENRFARSCRNTFGYIVLGISAGIMDHEEARRKNVCVKPQDSSITRRTLPDGSKNKTDLLEPDVTWSTTENRAQS</sequence>
<evidence type="ECO:0000313" key="3">
    <source>
        <dbReference type="Proteomes" id="UP001346149"/>
    </source>
</evidence>
<organism evidence="2 3">
    <name type="scientific">Trapa natans</name>
    <name type="common">Water chestnut</name>
    <dbReference type="NCBI Taxonomy" id="22666"/>
    <lineage>
        <taxon>Eukaryota</taxon>
        <taxon>Viridiplantae</taxon>
        <taxon>Streptophyta</taxon>
        <taxon>Embryophyta</taxon>
        <taxon>Tracheophyta</taxon>
        <taxon>Spermatophyta</taxon>
        <taxon>Magnoliopsida</taxon>
        <taxon>eudicotyledons</taxon>
        <taxon>Gunneridae</taxon>
        <taxon>Pentapetalae</taxon>
        <taxon>rosids</taxon>
        <taxon>malvids</taxon>
        <taxon>Myrtales</taxon>
        <taxon>Lythraceae</taxon>
        <taxon>Trapa</taxon>
    </lineage>
</organism>
<dbReference type="Proteomes" id="UP001346149">
    <property type="component" value="Unassembled WGS sequence"/>
</dbReference>
<protein>
    <submittedName>
        <fullName evidence="2">Uncharacterized protein</fullName>
    </submittedName>
</protein>
<proteinExistence type="predicted"/>
<dbReference type="GO" id="GO:0005840">
    <property type="term" value="C:ribosome"/>
    <property type="evidence" value="ECO:0007669"/>
    <property type="project" value="InterPro"/>
</dbReference>
<dbReference type="Gene3D" id="3.30.1490.10">
    <property type="match status" value="1"/>
</dbReference>
<dbReference type="InterPro" id="IPR035987">
    <property type="entry name" value="Ribosomal_uS8_sf"/>
</dbReference>
<evidence type="ECO:0000256" key="1">
    <source>
        <dbReference type="SAM" id="MobiDB-lite"/>
    </source>
</evidence>
<name>A0AAN7LMQ4_TRANT</name>